<feature type="domain" description="C6" evidence="3">
    <location>
        <begin position="1869"/>
        <end position="1957"/>
    </location>
</feature>
<feature type="domain" description="C6" evidence="3">
    <location>
        <begin position="1166"/>
        <end position="1257"/>
    </location>
</feature>
<feature type="domain" description="C6" evidence="3">
    <location>
        <begin position="2328"/>
        <end position="2421"/>
    </location>
</feature>
<dbReference type="SUPFAM" id="SSF82895">
    <property type="entry name" value="TSP-1 type 1 repeat"/>
    <property type="match status" value="1"/>
</dbReference>
<feature type="region of interest" description="Disordered" evidence="1">
    <location>
        <begin position="404"/>
        <end position="621"/>
    </location>
</feature>
<dbReference type="HOGENOM" id="CLU_226680_0_0_1"/>
<dbReference type="EMBL" id="BX284605">
    <property type="protein sequence ID" value="CAM84693.2"/>
    <property type="molecule type" value="Genomic_DNA"/>
</dbReference>
<feature type="compositionally biased region" description="Low complexity" evidence="1">
    <location>
        <begin position="404"/>
        <end position="610"/>
    </location>
</feature>
<sequence length="2898" mass="297650">MNCKRSMENPSCTAWKRKNRRPTVYQGTSIILSQLFFLLLFSSYFPTTEEFCIICPCTSAIWGDWGAWSTCPTVTVIDPTVVSVRKRDCSKSPLFCSGGQDTCEGEMSETLVCGTTTTKEPYSTIVFGTTAYGETTTMLDETTTTEMTTTDATTADTTTTESETTTEASATTAASTTKDSETTTEASATTAASTTKDSETTTEASATTAATTTQESITTTESDSVTTTEGSATTGAATTKDSVTTTEGSVTDKETTTEASATTTEGSATQATTAEETTAGEVTDGVSNPSVQTTLDFTFPSNAPGVDTTLPIEGSPAPYDDCAPPVTTVTTMSPGTLGTLFPGGGGGGGGGLDPFTFPPTPTAMPGVTRSPACKTTPVLTTTIPFKTCTMIAVSTTTPMISLTTESMQSTTSSSEISTTLDSSSTTGSVSSTESVTSDSSDSTTPLDVSSSPSESTESQSSTPSDASSSESASSSSPAATTEESGSSTDAVSSSPSGSSSESPNSSTGGSDSSSSESVTTEPSGSSTEPSGSSTEPSGSSTEPSGSSTEPSGSSDSSSSELPNSSTDSGSTSEPSMSSEAPGASSSDFPSSTPDSSVSSEEPNASSNSVSTETSPGSSDETTIGVIEETTTEYTWSTCNDCSQINVQLFNGNPFDDASSVLNRYSASGCYYVQFFCRPIEIGDTTPVSTILSGDTSYLSAPLSANLACRDKKWVLLSSTSPLAASVTSLGCVYANPTTTTKRPTTIPGIDPNNPCMNCTNLVVSQSIHPEGVTYLDHTLDKCLSVDAHCLPINGGTLVELMYNNKGILDSGSTVNRTFTCTKNSKWLDTTTNSIVNNISCIMPEVATTTPLVASTLHELPSTDGGPPTKDSSFKPVTEPKTTPEAEPPEEVTTPSGIMSTTQNDMTTVDSMPSTPGGGTLTRGPATGSPIDETTVEELESTTTTLPSVCNNCVALEPLAKNAAGTYNGMLVLWHYKQNGCNRVSISCQATMSENDVAYLYYNPNGEVMSGVGELAMDLVCTNGEYVYEGKQISTVSCLASTTAVVPITTLPPITTPAPGDDCSGCNRLPVAILSSSSEYTNGLLKATTSYSNCMSVQLTCYGVAATDQAYLIYADATLATSRANANLTLTCNKAGMWVTGSLQTVESISCGYTSQTTTTTALPSACGSCANMQSAKALLQTNTYDGMIVLYNYVDPVTKCKKVDISCQGTTGTEVASLIFEPMGTVSNGPGILEISLNCSSDGTWRYTGSVINSVSCIISTGVTVTPPTTVVVPTTATTLNPAIPMCAQCSRLNAEAVSSIDNSLQNGVTVMTLSTVNQCSVIQVTCSGITANERVTLLAATTSLVSGVGSVSFNFTCNSAASWMTAAGTIVDSVACGRYNLTTSTPTTTTITSTSPRTTTTTIPTQSQCSKCANMLAKALNPSDGSYDGMIVLNHHTSAGCRRVDISCGPTLNTENATIFFGSSVVATGPAVHSFSIVCDSNANWIYDITSVSTVSCLISTASNGVTAPPTTSTTTVKDDTAPACSQCGRAPIVSVGTGSTYLNGFTTVVQSTDAQGCSLLFVKCQGMTSADAVALLSSGMPYSSGFGSTTANLTCNADSQWIGRTSTAITSLACGHKNAITTPSIITTLAPTGQCGSCPNMVAVAMSSGVSNSYDGMVIMDHFVNPATNCRALTVTCGPTVSTENATLYFNSVPISTGMATHTLELACDSSAAWIYKTTTVNNVGCLISTGSGAVATTVSTLAPVTNPSTNLCSQCARLPIQSVNDTEFLNGFTTLTTSINAFGCMTVSMMCEGVLPSDPVSIVINGNYAEYANGNVNYTDFACNSQGQWTSSTFGVVTSVICQRRSDTVIVTTALATTTTTSNGLCNTCPNIVPRLMGTGASYDGMLVINHFKDRATACRKAVIDCMGTMDYETAELYLDSVKINSSSQVEVSLQCTNNAVWMYENTQYSTASCLISNTTSSPSTGKKRKKRQAGTGETACQSCGVLPMTSLHAFYPYWNGISTISIEEESTCMTAVAACEGVTSSDTVAWIASGTILSSGTDMINMTFTCNSMSNWQTSAGIVFSSLSCGRQYATTTVATTTVTSLAQNCSNLIAAPLTSTELGENESNGQLILDHYINITTMERIVTITCYGGSATDNTTISFNGGSRTMSGTGQIVLTMTCSSSGQWMRNGIGVETVACIVVTPPGSTIPLTTTMATIPTTSAGSSPNTNCARNVMLTIPSGYNAGYLSMNTISSETSLQVVMSCEAPTGISESLLLSSTGATSSTGTPTTNMTLNCNSASQWVVSSASGTGIPVGTVITSIACVVAISTTTLVPATVAAGCKLCTNLPAIGLEPNQLDANGRNGQFILDHVTTATACRVIYLSCAGSSASENSTILFNGGAQTMSNQGITSTVVTCTAASTWDWYGSAVGYASCKVADRALTTTAAPVSVTTTAYVVPGDTGLACSRSSLVNPLIEGDAGAYLVLDTKIVNGGLSTTLSCAAPDDSSTAVLTNGGGSVLGTSDNGLINMTLTCNSNAQWVITAISASTSGTSAALGTVVDDLKCGEIPAATTTLATTTTASTACQLCPNMQAIALTSSQLVINGATNGQLLLSHSVDQSSKCRIVVIKCRGENTNQNATIFFNSNGQSLSAMYGQVATSMACSSSNTWQRNGIEIDGVACMITSVVGATSTSPAPITTPAPSSTTQSSSGPSASCNTGFVTAVSTPGYTSGFMTVDTTTSGSIMSADITCASPVTSQTAALLGSNNNQVSSGVGSTFMTLTCNSNSQWVTPDGTVITSLSCGTVAPATTAATTTTLAPAATTTSTAAASDCSTSTWNAWQEWSTCTETCGSCGTQQRFRSCNKPVDTCTCSGSAFEKEYCNLAVCKFPLASCCSGFTPQSSGGTFVCLASS</sequence>
<feature type="domain" description="C6" evidence="3">
    <location>
        <begin position="2571"/>
        <end position="2667"/>
    </location>
</feature>
<dbReference type="PANTHER" id="PTHR21629">
    <property type="entry name" value="C6 DOMAIN-CONTAINING PROTEIN"/>
    <property type="match status" value="1"/>
</dbReference>
<dbReference type="InParanoid" id="G5EGB4"/>
<evidence type="ECO:0000256" key="1">
    <source>
        <dbReference type="SAM" id="MobiDB-lite"/>
    </source>
</evidence>
<gene>
    <name evidence="4 6" type="primary">fig-1</name>
    <name evidence="4" type="ORF">CELE_F53B7.5</name>
    <name evidence="6" type="ORF">F53B7.5</name>
</gene>
<feature type="compositionally biased region" description="Low complexity" evidence="1">
    <location>
        <begin position="874"/>
        <end position="894"/>
    </location>
</feature>
<feature type="domain" description="C6" evidence="3">
    <location>
        <begin position="949"/>
        <end position="1037"/>
    </location>
</feature>
<dbReference type="GeneID" id="179523"/>
<dbReference type="SMART" id="SM00209">
    <property type="entry name" value="TSP1"/>
    <property type="match status" value="2"/>
</dbReference>
<evidence type="ECO:0000313" key="4">
    <source>
        <dbReference type="EMBL" id="CAM84693.2"/>
    </source>
</evidence>
<dbReference type="ExpressionAtlas" id="G5EGB4">
    <property type="expression patterns" value="baseline and differential"/>
</dbReference>
<feature type="domain" description="C6" evidence="3">
    <location>
        <begin position="1287"/>
        <end position="1377"/>
    </location>
</feature>
<keyword evidence="2" id="KW-0472">Membrane</keyword>
<dbReference type="eggNOG" id="ENOG502S8HK">
    <property type="taxonomic scope" value="Eukaryota"/>
</dbReference>
<feature type="compositionally biased region" description="Low complexity" evidence="1">
    <location>
        <begin position="257"/>
        <end position="281"/>
    </location>
</feature>
<dbReference type="Bgee" id="WBGene00009968">
    <property type="expression patterns" value="Expressed in larva and 3 other cell types or tissues"/>
</dbReference>
<dbReference type="CTD" id="179523"/>
<feature type="domain" description="C6" evidence="3">
    <location>
        <begin position="2091"/>
        <end position="2185"/>
    </location>
</feature>
<feature type="domain" description="C6" evidence="3">
    <location>
        <begin position="1526"/>
        <end position="1616"/>
    </location>
</feature>
<keyword evidence="2" id="KW-1133">Transmembrane helix</keyword>
<dbReference type="Proteomes" id="UP000001940">
    <property type="component" value="Chromosome V"/>
</dbReference>
<feature type="compositionally biased region" description="Polar residues" evidence="1">
    <location>
        <begin position="240"/>
        <end position="249"/>
    </location>
</feature>
<dbReference type="WormBase" id="F53B7.5b">
    <property type="protein sequence ID" value="CE53054"/>
    <property type="gene ID" value="WBGene00009968"/>
    <property type="gene designation" value="fig-1"/>
</dbReference>
<dbReference type="AGR" id="WB:WBGene00009968"/>
<dbReference type="Pfam" id="PF00090">
    <property type="entry name" value="TSP_1"/>
    <property type="match status" value="1"/>
</dbReference>
<feature type="region of interest" description="Disordered" evidence="1">
    <location>
        <begin position="856"/>
        <end position="928"/>
    </location>
</feature>
<dbReference type="FunCoup" id="G5EGB4">
    <property type="interactions" value="323"/>
</dbReference>
<feature type="compositionally biased region" description="Low complexity" evidence="1">
    <location>
        <begin position="137"/>
        <end position="239"/>
    </location>
</feature>
<reference evidence="4 5" key="1">
    <citation type="journal article" date="1998" name="Science">
        <title>Genome sequence of the nematode C. elegans: a platform for investigating biology.</title>
        <authorList>
            <consortium name="The C. elegans sequencing consortium"/>
            <person name="Sulson J.E."/>
            <person name="Waterston R."/>
        </authorList>
    </citation>
    <scope>NUCLEOTIDE SEQUENCE [LARGE SCALE GENOMIC DNA]</scope>
    <source>
        <strain evidence="4 5">Bristol N2</strain>
    </source>
</reference>
<feature type="domain" description="C6" evidence="3">
    <location>
        <begin position="2449"/>
        <end position="2551"/>
    </location>
</feature>
<dbReference type="Gene3D" id="2.20.100.10">
    <property type="entry name" value="Thrombospondin type-1 (TSP1) repeat"/>
    <property type="match status" value="1"/>
</dbReference>
<dbReference type="Pfam" id="PF01681">
    <property type="entry name" value="C6"/>
    <property type="match status" value="16"/>
</dbReference>
<dbReference type="InterPro" id="IPR000884">
    <property type="entry name" value="TSP1_rpt"/>
</dbReference>
<feature type="region of interest" description="Disordered" evidence="1">
    <location>
        <begin position="2677"/>
        <end position="2700"/>
    </location>
</feature>
<dbReference type="InterPro" id="IPR036383">
    <property type="entry name" value="TSP1_rpt_sf"/>
</dbReference>
<feature type="domain" description="C6" evidence="3">
    <location>
        <begin position="2214"/>
        <end position="2310"/>
    </location>
</feature>
<feature type="domain" description="C6" evidence="3">
    <location>
        <begin position="1755"/>
        <end position="1845"/>
    </location>
</feature>
<dbReference type="STRING" id="6239.F53B7.5b.1"/>
<proteinExistence type="predicted"/>
<evidence type="ECO:0000313" key="5">
    <source>
        <dbReference type="Proteomes" id="UP000001940"/>
    </source>
</evidence>
<feature type="domain" description="C6" evidence="3">
    <location>
        <begin position="755"/>
        <end position="840"/>
    </location>
</feature>
<name>G5EGB4_CAEEL</name>
<evidence type="ECO:0000259" key="3">
    <source>
        <dbReference type="SMART" id="SM01048"/>
    </source>
</evidence>
<evidence type="ECO:0000256" key="2">
    <source>
        <dbReference type="SAM" id="Phobius"/>
    </source>
</evidence>
<dbReference type="SMART" id="SM01048">
    <property type="entry name" value="C6"/>
    <property type="match status" value="17"/>
</dbReference>
<feature type="transmembrane region" description="Helical" evidence="2">
    <location>
        <begin position="24"/>
        <end position="45"/>
    </location>
</feature>
<dbReference type="InterPro" id="IPR002601">
    <property type="entry name" value="C6_domain"/>
</dbReference>
<feature type="domain" description="C6" evidence="3">
    <location>
        <begin position="2699"/>
        <end position="2788"/>
    </location>
</feature>
<feature type="region of interest" description="Disordered" evidence="1">
    <location>
        <begin position="137"/>
        <end position="291"/>
    </location>
</feature>
<dbReference type="PANTHER" id="PTHR21629:SF5">
    <property type="entry name" value="C6 DOMAIN-CONTAINING PROTEIN"/>
    <property type="match status" value="1"/>
</dbReference>
<dbReference type="RefSeq" id="NP_001122947.2">
    <property type="nucleotide sequence ID" value="NM_001129475.3"/>
</dbReference>
<feature type="compositionally biased region" description="Polar residues" evidence="1">
    <location>
        <begin position="895"/>
        <end position="913"/>
    </location>
</feature>
<accession>G5EGB4</accession>
<dbReference type="PROSITE" id="PS50092">
    <property type="entry name" value="TSP1"/>
    <property type="match status" value="1"/>
</dbReference>
<feature type="domain" description="C6" evidence="3">
    <location>
        <begin position="1410"/>
        <end position="1498"/>
    </location>
</feature>
<protein>
    <submittedName>
        <fullName evidence="4">C6 domain-containing protein</fullName>
    </submittedName>
</protein>
<evidence type="ECO:0000313" key="6">
    <source>
        <dbReference type="WormBase" id="F53B7.5b"/>
    </source>
</evidence>
<feature type="domain" description="C6" evidence="3">
    <location>
        <begin position="1062"/>
        <end position="1150"/>
    </location>
</feature>
<keyword evidence="5" id="KW-1185">Reference proteome</keyword>
<feature type="domain" description="C6" evidence="3">
    <location>
        <begin position="1984"/>
        <end position="2073"/>
    </location>
</feature>
<keyword evidence="2" id="KW-0812">Transmembrane</keyword>
<dbReference type="PaxDb" id="6239-F53B7.5b"/>
<organism evidence="4 5">
    <name type="scientific">Caenorhabditis elegans</name>
    <dbReference type="NCBI Taxonomy" id="6239"/>
    <lineage>
        <taxon>Eukaryota</taxon>
        <taxon>Metazoa</taxon>
        <taxon>Ecdysozoa</taxon>
        <taxon>Nematoda</taxon>
        <taxon>Chromadorea</taxon>
        <taxon>Rhabditida</taxon>
        <taxon>Rhabditina</taxon>
        <taxon>Rhabditomorpha</taxon>
        <taxon>Rhabditoidea</taxon>
        <taxon>Rhabditidae</taxon>
        <taxon>Peloderinae</taxon>
        <taxon>Caenorhabditis</taxon>
    </lineage>
</organism>
<dbReference type="OrthoDB" id="5873713at2759"/>
<feature type="domain" description="C6" evidence="3">
    <location>
        <begin position="1637"/>
        <end position="1728"/>
    </location>
</feature>